<dbReference type="InterPro" id="IPR012318">
    <property type="entry name" value="HTH_CRP"/>
</dbReference>
<dbReference type="Pfam" id="PF13545">
    <property type="entry name" value="HTH_Crp_2"/>
    <property type="match status" value="1"/>
</dbReference>
<sequence length="242" mass="28099">MTGSCIVRHFNHFFPLDDGDEALLEEFERHPEPMRRHQHLWRINETACMLYTLKSGWAYAYRTSPRGEMKVLEVFLPGDIIGLHDFTFGHHLTGVRMLTDGFACAFPYQDILAACEQSRTLTAAFFADSARERAVMNERLTTLMHCSARMKLAHFIIEIRLRLAGVTPDLEQRFEFPFNQKILASLLGLTNVHVSRVLSELERDGLLSKQRRTLEIHDYDRLHEEAQFNDACLHPDMHRLCQ</sequence>
<accession>A0A420WU52</accession>
<evidence type="ECO:0000256" key="2">
    <source>
        <dbReference type="ARBA" id="ARBA00023125"/>
    </source>
</evidence>
<gene>
    <name evidence="5" type="ORF">C7446_2837</name>
</gene>
<dbReference type="InterPro" id="IPR018490">
    <property type="entry name" value="cNMP-bd_dom_sf"/>
</dbReference>
<dbReference type="RefSeq" id="WP_170150098.1">
    <property type="nucleotide sequence ID" value="NZ_RBIN01000008.1"/>
</dbReference>
<dbReference type="InterPro" id="IPR014710">
    <property type="entry name" value="RmlC-like_jellyroll"/>
</dbReference>
<evidence type="ECO:0000313" key="6">
    <source>
        <dbReference type="Proteomes" id="UP000281975"/>
    </source>
</evidence>
<dbReference type="Gene3D" id="2.60.120.10">
    <property type="entry name" value="Jelly Rolls"/>
    <property type="match status" value="1"/>
</dbReference>
<dbReference type="EMBL" id="RBIN01000008">
    <property type="protein sequence ID" value="RKQ96976.1"/>
    <property type="molecule type" value="Genomic_DNA"/>
</dbReference>
<evidence type="ECO:0000259" key="4">
    <source>
        <dbReference type="PROSITE" id="PS51063"/>
    </source>
</evidence>
<name>A0A420WU52_9GAMM</name>
<keyword evidence="2" id="KW-0238">DNA-binding</keyword>
<dbReference type="CDD" id="cd00038">
    <property type="entry name" value="CAP_ED"/>
    <property type="match status" value="1"/>
</dbReference>
<keyword evidence="1" id="KW-0805">Transcription regulation</keyword>
<organism evidence="5 6">
    <name type="scientific">Kushneria sinocarnis</name>
    <dbReference type="NCBI Taxonomy" id="595502"/>
    <lineage>
        <taxon>Bacteria</taxon>
        <taxon>Pseudomonadati</taxon>
        <taxon>Pseudomonadota</taxon>
        <taxon>Gammaproteobacteria</taxon>
        <taxon>Oceanospirillales</taxon>
        <taxon>Halomonadaceae</taxon>
        <taxon>Kushneria</taxon>
    </lineage>
</organism>
<dbReference type="Proteomes" id="UP000281975">
    <property type="component" value="Unassembled WGS sequence"/>
</dbReference>
<dbReference type="InterPro" id="IPR036390">
    <property type="entry name" value="WH_DNA-bd_sf"/>
</dbReference>
<protein>
    <submittedName>
        <fullName evidence="5">CRP-like cAMP-binding protein</fullName>
    </submittedName>
</protein>
<dbReference type="InterPro" id="IPR000595">
    <property type="entry name" value="cNMP-bd_dom"/>
</dbReference>
<dbReference type="SUPFAM" id="SSF51206">
    <property type="entry name" value="cAMP-binding domain-like"/>
    <property type="match status" value="1"/>
</dbReference>
<evidence type="ECO:0000256" key="3">
    <source>
        <dbReference type="ARBA" id="ARBA00023163"/>
    </source>
</evidence>
<dbReference type="SMART" id="SM00419">
    <property type="entry name" value="HTH_CRP"/>
    <property type="match status" value="1"/>
</dbReference>
<keyword evidence="6" id="KW-1185">Reference proteome</keyword>
<dbReference type="InterPro" id="IPR036388">
    <property type="entry name" value="WH-like_DNA-bd_sf"/>
</dbReference>
<dbReference type="AlphaFoldDB" id="A0A420WU52"/>
<dbReference type="Pfam" id="PF00027">
    <property type="entry name" value="cNMP_binding"/>
    <property type="match status" value="1"/>
</dbReference>
<comment type="caution">
    <text evidence="5">The sequence shown here is derived from an EMBL/GenBank/DDBJ whole genome shotgun (WGS) entry which is preliminary data.</text>
</comment>
<dbReference type="Gene3D" id="1.10.10.10">
    <property type="entry name" value="Winged helix-like DNA-binding domain superfamily/Winged helix DNA-binding domain"/>
    <property type="match status" value="1"/>
</dbReference>
<proteinExistence type="predicted"/>
<evidence type="ECO:0000256" key="1">
    <source>
        <dbReference type="ARBA" id="ARBA00023015"/>
    </source>
</evidence>
<dbReference type="GO" id="GO:0006355">
    <property type="term" value="P:regulation of DNA-templated transcription"/>
    <property type="evidence" value="ECO:0007669"/>
    <property type="project" value="InterPro"/>
</dbReference>
<feature type="domain" description="HTH crp-type" evidence="4">
    <location>
        <begin position="146"/>
        <end position="220"/>
    </location>
</feature>
<reference evidence="5 6" key="1">
    <citation type="submission" date="2018-10" db="EMBL/GenBank/DDBJ databases">
        <title>Genomic Encyclopedia of Type Strains, Phase IV (KMG-IV): sequencing the most valuable type-strain genomes for metagenomic binning, comparative biology and taxonomic classification.</title>
        <authorList>
            <person name="Goeker M."/>
        </authorList>
    </citation>
    <scope>NUCLEOTIDE SEQUENCE [LARGE SCALE GENOMIC DNA]</scope>
    <source>
        <strain evidence="5 6">DSM 23229</strain>
    </source>
</reference>
<keyword evidence="3" id="KW-0804">Transcription</keyword>
<dbReference type="SUPFAM" id="SSF46785">
    <property type="entry name" value="Winged helix' DNA-binding domain"/>
    <property type="match status" value="1"/>
</dbReference>
<dbReference type="PROSITE" id="PS51063">
    <property type="entry name" value="HTH_CRP_2"/>
    <property type="match status" value="1"/>
</dbReference>
<evidence type="ECO:0000313" key="5">
    <source>
        <dbReference type="EMBL" id="RKQ96976.1"/>
    </source>
</evidence>
<dbReference type="GO" id="GO:0003677">
    <property type="term" value="F:DNA binding"/>
    <property type="evidence" value="ECO:0007669"/>
    <property type="project" value="UniProtKB-KW"/>
</dbReference>